<reference evidence="2" key="1">
    <citation type="journal article" date="2020" name="Stud. Mycol.">
        <title>101 Dothideomycetes genomes: a test case for predicting lifestyles and emergence of pathogens.</title>
        <authorList>
            <person name="Haridas S."/>
            <person name="Albert R."/>
            <person name="Binder M."/>
            <person name="Bloem J."/>
            <person name="Labutti K."/>
            <person name="Salamov A."/>
            <person name="Andreopoulos B."/>
            <person name="Baker S."/>
            <person name="Barry K."/>
            <person name="Bills G."/>
            <person name="Bluhm B."/>
            <person name="Cannon C."/>
            <person name="Castanera R."/>
            <person name="Culley D."/>
            <person name="Daum C."/>
            <person name="Ezra D."/>
            <person name="Gonzalez J."/>
            <person name="Henrissat B."/>
            <person name="Kuo A."/>
            <person name="Liang C."/>
            <person name="Lipzen A."/>
            <person name="Lutzoni F."/>
            <person name="Magnuson J."/>
            <person name="Mondo S."/>
            <person name="Nolan M."/>
            <person name="Ohm R."/>
            <person name="Pangilinan J."/>
            <person name="Park H.-J."/>
            <person name="Ramirez L."/>
            <person name="Alfaro M."/>
            <person name="Sun H."/>
            <person name="Tritt A."/>
            <person name="Yoshinaga Y."/>
            <person name="Zwiers L.-H."/>
            <person name="Turgeon B."/>
            <person name="Goodwin S."/>
            <person name="Spatafora J."/>
            <person name="Crous P."/>
            <person name="Grigoriev I."/>
        </authorList>
    </citation>
    <scope>NUCLEOTIDE SEQUENCE</scope>
    <source>
        <strain evidence="2">CBS 473.64</strain>
    </source>
</reference>
<keyword evidence="1" id="KW-0472">Membrane</keyword>
<protein>
    <submittedName>
        <fullName evidence="2">Uncharacterized protein</fullName>
    </submittedName>
</protein>
<accession>A0A6A6SBI8</accession>
<evidence type="ECO:0000313" key="3">
    <source>
        <dbReference type="Proteomes" id="UP000799753"/>
    </source>
</evidence>
<name>A0A6A6SBI8_9PLEO</name>
<dbReference type="EMBL" id="MU006778">
    <property type="protein sequence ID" value="KAF2645139.1"/>
    <property type="molecule type" value="Genomic_DNA"/>
</dbReference>
<feature type="transmembrane region" description="Helical" evidence="1">
    <location>
        <begin position="31"/>
        <end position="48"/>
    </location>
</feature>
<dbReference type="AlphaFoldDB" id="A0A6A6SBI8"/>
<sequence>MDERRGLVSIWGCLYWGGWDGMGQSCLSRSFLLLVLVLVLLLRLRLFFDTPSVHLMWVRPELHVGL</sequence>
<gene>
    <name evidence="2" type="ORF">P280DRAFT_189678</name>
</gene>
<organism evidence="2 3">
    <name type="scientific">Massarina eburnea CBS 473.64</name>
    <dbReference type="NCBI Taxonomy" id="1395130"/>
    <lineage>
        <taxon>Eukaryota</taxon>
        <taxon>Fungi</taxon>
        <taxon>Dikarya</taxon>
        <taxon>Ascomycota</taxon>
        <taxon>Pezizomycotina</taxon>
        <taxon>Dothideomycetes</taxon>
        <taxon>Pleosporomycetidae</taxon>
        <taxon>Pleosporales</taxon>
        <taxon>Massarineae</taxon>
        <taxon>Massarinaceae</taxon>
        <taxon>Massarina</taxon>
    </lineage>
</organism>
<evidence type="ECO:0000256" key="1">
    <source>
        <dbReference type="SAM" id="Phobius"/>
    </source>
</evidence>
<keyword evidence="3" id="KW-1185">Reference proteome</keyword>
<evidence type="ECO:0000313" key="2">
    <source>
        <dbReference type="EMBL" id="KAF2645139.1"/>
    </source>
</evidence>
<proteinExistence type="predicted"/>
<keyword evidence="1" id="KW-1133">Transmembrane helix</keyword>
<dbReference type="Proteomes" id="UP000799753">
    <property type="component" value="Unassembled WGS sequence"/>
</dbReference>
<keyword evidence="1" id="KW-0812">Transmembrane</keyword>